<dbReference type="SUPFAM" id="SSF103473">
    <property type="entry name" value="MFS general substrate transporter"/>
    <property type="match status" value="1"/>
</dbReference>
<dbReference type="PRINTS" id="PR00171">
    <property type="entry name" value="SUGRTRNSPORT"/>
</dbReference>
<evidence type="ECO:0000256" key="4">
    <source>
        <dbReference type="ARBA" id="ARBA00022692"/>
    </source>
</evidence>
<dbReference type="PROSITE" id="PS00217">
    <property type="entry name" value="SUGAR_TRANSPORT_2"/>
    <property type="match status" value="1"/>
</dbReference>
<feature type="transmembrane region" description="Helical" evidence="7">
    <location>
        <begin position="376"/>
        <end position="399"/>
    </location>
</feature>
<dbReference type="InterPro" id="IPR005829">
    <property type="entry name" value="Sugar_transporter_CS"/>
</dbReference>
<dbReference type="PANTHER" id="PTHR48020">
    <property type="entry name" value="PROTON MYO-INOSITOL COTRANSPORTER"/>
    <property type="match status" value="1"/>
</dbReference>
<dbReference type="GO" id="GO:0022857">
    <property type="term" value="F:transmembrane transporter activity"/>
    <property type="evidence" value="ECO:0007669"/>
    <property type="project" value="InterPro"/>
</dbReference>
<dbReference type="Gene3D" id="1.20.1250.20">
    <property type="entry name" value="MFS general substrate transporter like domains"/>
    <property type="match status" value="1"/>
</dbReference>
<evidence type="ECO:0000256" key="5">
    <source>
        <dbReference type="ARBA" id="ARBA00022989"/>
    </source>
</evidence>
<evidence type="ECO:0000256" key="2">
    <source>
        <dbReference type="ARBA" id="ARBA00010992"/>
    </source>
</evidence>
<reference evidence="9 10" key="1">
    <citation type="submission" date="2006-06" db="EMBL/GenBank/DDBJ databases">
        <title>Complete sequence of Rubrobacter xylanophilus DSM 9941.</title>
        <authorList>
            <consortium name="US DOE Joint Genome Institute"/>
            <person name="Copeland A."/>
            <person name="Lucas S."/>
            <person name="Lapidus A."/>
            <person name="Barry K."/>
            <person name="Detter J.C."/>
            <person name="Glavina del Rio T."/>
            <person name="Hammon N."/>
            <person name="Israni S."/>
            <person name="Dalin E."/>
            <person name="Tice H."/>
            <person name="Pitluck S."/>
            <person name="Munk A.C."/>
            <person name="Brettin T."/>
            <person name="Bruce D."/>
            <person name="Han C."/>
            <person name="Tapia R."/>
            <person name="Gilna P."/>
            <person name="Schmutz J."/>
            <person name="Larimer F."/>
            <person name="Land M."/>
            <person name="Hauser L."/>
            <person name="Kyrpides N."/>
            <person name="Lykidis A."/>
            <person name="da Costa M.S."/>
            <person name="Rainey F.A."/>
            <person name="Empadinhas N."/>
            <person name="Jolivet E."/>
            <person name="Battista J.R."/>
            <person name="Richardson P."/>
        </authorList>
    </citation>
    <scope>NUCLEOTIDE SEQUENCE [LARGE SCALE GENOMIC DNA]</scope>
    <source>
        <strain evidence="10">DSM 9941 / NBRC 16129 / PRD-1</strain>
    </source>
</reference>
<feature type="transmembrane region" description="Helical" evidence="7">
    <location>
        <begin position="175"/>
        <end position="193"/>
    </location>
</feature>
<dbReference type="PhylomeDB" id="Q1ATU3"/>
<organism evidence="9 10">
    <name type="scientific">Rubrobacter xylanophilus (strain DSM 9941 / JCM 11954 / NBRC 16129 / PRD-1)</name>
    <dbReference type="NCBI Taxonomy" id="266117"/>
    <lineage>
        <taxon>Bacteria</taxon>
        <taxon>Bacillati</taxon>
        <taxon>Actinomycetota</taxon>
        <taxon>Rubrobacteria</taxon>
        <taxon>Rubrobacterales</taxon>
        <taxon>Rubrobacteraceae</taxon>
        <taxon>Rubrobacter</taxon>
    </lineage>
</organism>
<proteinExistence type="inferred from homology"/>
<dbReference type="Pfam" id="PF00083">
    <property type="entry name" value="Sugar_tr"/>
    <property type="match status" value="1"/>
</dbReference>
<dbReference type="STRING" id="266117.Rxyl_2255"/>
<feature type="transmembrane region" description="Helical" evidence="7">
    <location>
        <begin position="288"/>
        <end position="309"/>
    </location>
</feature>
<comment type="similarity">
    <text evidence="2">Belongs to the major facilitator superfamily. Sugar transporter (TC 2.A.1.1) family.</text>
</comment>
<feature type="transmembrane region" description="Helical" evidence="7">
    <location>
        <begin position="22"/>
        <end position="47"/>
    </location>
</feature>
<feature type="transmembrane region" description="Helical" evidence="7">
    <location>
        <begin position="112"/>
        <end position="133"/>
    </location>
</feature>
<dbReference type="InterPro" id="IPR050814">
    <property type="entry name" value="Myo-inositol_Transporter"/>
</dbReference>
<evidence type="ECO:0000313" key="9">
    <source>
        <dbReference type="EMBL" id="ABG05185.1"/>
    </source>
</evidence>
<feature type="transmembrane region" description="Helical" evidence="7">
    <location>
        <begin position="53"/>
        <end position="75"/>
    </location>
</feature>
<keyword evidence="5 7" id="KW-1133">Transmembrane helix</keyword>
<feature type="transmembrane region" description="Helical" evidence="7">
    <location>
        <begin position="145"/>
        <end position="169"/>
    </location>
</feature>
<feature type="transmembrane region" description="Helical" evidence="7">
    <location>
        <begin position="87"/>
        <end position="106"/>
    </location>
</feature>
<keyword evidence="10" id="KW-1185">Reference proteome</keyword>
<feature type="transmembrane region" description="Helical" evidence="7">
    <location>
        <begin position="252"/>
        <end position="276"/>
    </location>
</feature>
<accession>Q1ATU3</accession>
<dbReference type="GO" id="GO:0005886">
    <property type="term" value="C:plasma membrane"/>
    <property type="evidence" value="ECO:0007669"/>
    <property type="project" value="UniProtKB-SubCell"/>
</dbReference>
<dbReference type="PANTHER" id="PTHR48020:SF12">
    <property type="entry name" value="PROTON MYO-INOSITOL COTRANSPORTER"/>
    <property type="match status" value="1"/>
</dbReference>
<keyword evidence="6 7" id="KW-0472">Membrane</keyword>
<keyword evidence="4 7" id="KW-0812">Transmembrane</keyword>
<keyword evidence="3" id="KW-0813">Transport</keyword>
<dbReference type="CDD" id="cd17316">
    <property type="entry name" value="MFS_SV2_like"/>
    <property type="match status" value="1"/>
</dbReference>
<dbReference type="InterPro" id="IPR036259">
    <property type="entry name" value="MFS_trans_sf"/>
</dbReference>
<dbReference type="InterPro" id="IPR003663">
    <property type="entry name" value="Sugar/inositol_transpt"/>
</dbReference>
<feature type="domain" description="Major facilitator superfamily (MFS) profile" evidence="8">
    <location>
        <begin position="22"/>
        <end position="431"/>
    </location>
</feature>
<gene>
    <name evidence="9" type="ordered locus">Rxyl_2255</name>
</gene>
<dbReference type="InterPro" id="IPR020846">
    <property type="entry name" value="MFS_dom"/>
</dbReference>
<dbReference type="KEGG" id="rxy:Rxyl_2255"/>
<dbReference type="AlphaFoldDB" id="Q1ATU3"/>
<protein>
    <submittedName>
        <fullName evidence="9">General substrate transporter</fullName>
    </submittedName>
</protein>
<feature type="transmembrane region" description="Helical" evidence="7">
    <location>
        <begin position="405"/>
        <end position="427"/>
    </location>
</feature>
<dbReference type="eggNOG" id="COG2814">
    <property type="taxonomic scope" value="Bacteria"/>
</dbReference>
<evidence type="ECO:0000256" key="6">
    <source>
        <dbReference type="ARBA" id="ARBA00023136"/>
    </source>
</evidence>
<dbReference type="Proteomes" id="UP000006637">
    <property type="component" value="Chromosome"/>
</dbReference>
<feature type="transmembrane region" description="Helical" evidence="7">
    <location>
        <begin position="316"/>
        <end position="335"/>
    </location>
</feature>
<evidence type="ECO:0000256" key="1">
    <source>
        <dbReference type="ARBA" id="ARBA00004651"/>
    </source>
</evidence>
<dbReference type="PROSITE" id="PS50850">
    <property type="entry name" value="MFS"/>
    <property type="match status" value="1"/>
</dbReference>
<name>Q1ATU3_RUBXD</name>
<dbReference type="InterPro" id="IPR005828">
    <property type="entry name" value="MFS_sugar_transport-like"/>
</dbReference>
<evidence type="ECO:0000256" key="3">
    <source>
        <dbReference type="ARBA" id="ARBA00022448"/>
    </source>
</evidence>
<comment type="subcellular location">
    <subcellularLocation>
        <location evidence="1">Cell membrane</location>
        <topology evidence="1">Multi-pass membrane protein</topology>
    </subcellularLocation>
</comment>
<sequence>METQAARMSFEDIPRNSFHWKIAIYSAGGPFCDGYILGIIAPALAVLTPQLDLSALMVSLIGAATLVGIFIGGLLFGYVTDILGRQIMYVLDLATFVVASVLQFFIGEGWQLIVLRLILGVAIGADYPIATALMTEFTPRRHRGFFLSFCVFGWWVGFAAAYVVGYFLVGVGEESWRWMLASSAVPAAIILLLRLGTPESPRWLASKGRVQEALAVVREAFGENADLGDLPPEPPRTSFWNIFRRGYAKRTVFAGAFWLLQVTPLFAIFTFAPTILEAFNLGGGRASYLGSVIISLFAVAGLFPAMYLVDRLGRRPVLIWPFFITGIALLILGIAPKSPAWVIITLFVVFSFFNSGSSVLQWIYPNELFPTEVRATAMGFATAVSRIGAAIGTFLLPLLLSSIGIGPTMIIAAVLCFIGFVMSWFMAPETKGLTLDEASMVREPVS</sequence>
<feature type="transmembrane region" description="Helical" evidence="7">
    <location>
        <begin position="341"/>
        <end position="364"/>
    </location>
</feature>
<evidence type="ECO:0000256" key="7">
    <source>
        <dbReference type="SAM" id="Phobius"/>
    </source>
</evidence>
<evidence type="ECO:0000259" key="8">
    <source>
        <dbReference type="PROSITE" id="PS50850"/>
    </source>
</evidence>
<dbReference type="EMBL" id="CP000386">
    <property type="protein sequence ID" value="ABG05185.1"/>
    <property type="molecule type" value="Genomic_DNA"/>
</dbReference>
<dbReference type="HOGENOM" id="CLU_001265_46_6_11"/>
<evidence type="ECO:0000313" key="10">
    <source>
        <dbReference type="Proteomes" id="UP000006637"/>
    </source>
</evidence>